<dbReference type="GO" id="GO:0005524">
    <property type="term" value="F:ATP binding"/>
    <property type="evidence" value="ECO:0007669"/>
    <property type="project" value="UniProtKB-UniRule"/>
</dbReference>
<accession>A0AAN9RKA4</accession>
<evidence type="ECO:0000256" key="13">
    <source>
        <dbReference type="ARBA" id="ARBA00023136"/>
    </source>
</evidence>
<dbReference type="PROSITE" id="PS50011">
    <property type="entry name" value="PROTEIN_KINASE_DOM"/>
    <property type="match status" value="1"/>
</dbReference>
<dbReference type="InterPro" id="IPR011009">
    <property type="entry name" value="Kinase-like_dom_sf"/>
</dbReference>
<keyword evidence="14" id="KW-0675">Receptor</keyword>
<evidence type="ECO:0000256" key="7">
    <source>
        <dbReference type="ARBA" id="ARBA00022679"/>
    </source>
</evidence>
<dbReference type="FunFam" id="3.30.200.20:FF:000228">
    <property type="entry name" value="Serine/threonine-protein kinase BIK1"/>
    <property type="match status" value="1"/>
</dbReference>
<reference evidence="17 18" key="1">
    <citation type="submission" date="2024-01" db="EMBL/GenBank/DDBJ databases">
        <title>The genomes of 5 underutilized Papilionoideae crops provide insights into root nodulation and disease resistanc.</title>
        <authorList>
            <person name="Jiang F."/>
        </authorList>
    </citation>
    <scope>NUCLEOTIDE SEQUENCE [LARGE SCALE GENOMIC DNA]</scope>
    <source>
        <strain evidence="17">DUOXIRENSHENG_FW03</strain>
        <tissue evidence="17">Leaves</tissue>
    </source>
</reference>
<dbReference type="EMBL" id="JAYMYS010000017">
    <property type="protein sequence ID" value="KAK7379700.1"/>
    <property type="molecule type" value="Genomic_DNA"/>
</dbReference>
<dbReference type="Pfam" id="PF07714">
    <property type="entry name" value="PK_Tyr_Ser-Thr"/>
    <property type="match status" value="1"/>
</dbReference>
<evidence type="ECO:0000256" key="1">
    <source>
        <dbReference type="ARBA" id="ARBA00004167"/>
    </source>
</evidence>
<name>A0AAN9RKA4_PSOTE</name>
<keyword evidence="13" id="KW-0472">Membrane</keyword>
<dbReference type="FunFam" id="1.10.510.10:FF:000146">
    <property type="entry name" value="LRR receptor-like serine/threonine-protein kinase IOS1"/>
    <property type="match status" value="1"/>
</dbReference>
<evidence type="ECO:0000256" key="15">
    <source>
        <dbReference type="PROSITE-ProRule" id="PRU10141"/>
    </source>
</evidence>
<keyword evidence="9 15" id="KW-0547">Nucleotide-binding</keyword>
<evidence type="ECO:0000313" key="18">
    <source>
        <dbReference type="Proteomes" id="UP001386955"/>
    </source>
</evidence>
<dbReference type="GO" id="GO:0004674">
    <property type="term" value="F:protein serine/threonine kinase activity"/>
    <property type="evidence" value="ECO:0007669"/>
    <property type="project" value="UniProtKB-KW"/>
</dbReference>
<feature type="domain" description="Protein kinase" evidence="16">
    <location>
        <begin position="66"/>
        <end position="351"/>
    </location>
</feature>
<dbReference type="CDD" id="cd14066">
    <property type="entry name" value="STKc_IRAK"/>
    <property type="match status" value="1"/>
</dbReference>
<comment type="caution">
    <text evidence="17">The sequence shown here is derived from an EMBL/GenBank/DDBJ whole genome shotgun (WGS) entry which is preliminary data.</text>
</comment>
<keyword evidence="18" id="KW-1185">Reference proteome</keyword>
<evidence type="ECO:0000256" key="3">
    <source>
        <dbReference type="ARBA" id="ARBA00012513"/>
    </source>
</evidence>
<gene>
    <name evidence="17" type="ORF">VNO78_34389</name>
</gene>
<evidence type="ECO:0000256" key="6">
    <source>
        <dbReference type="ARBA" id="ARBA00022553"/>
    </source>
</evidence>
<evidence type="ECO:0000256" key="14">
    <source>
        <dbReference type="ARBA" id="ARBA00023170"/>
    </source>
</evidence>
<dbReference type="EC" id="2.7.11.1" evidence="3"/>
<comment type="subcellular location">
    <subcellularLocation>
        <location evidence="2">Cell membrane</location>
    </subcellularLocation>
    <subcellularLocation>
        <location evidence="1">Membrane</location>
        <topology evidence="1">Single-pass membrane protein</topology>
    </subcellularLocation>
</comment>
<dbReference type="Gene3D" id="3.30.200.20">
    <property type="entry name" value="Phosphorylase Kinase, domain 1"/>
    <property type="match status" value="1"/>
</dbReference>
<evidence type="ECO:0000256" key="2">
    <source>
        <dbReference type="ARBA" id="ARBA00004236"/>
    </source>
</evidence>
<keyword evidence="5" id="KW-0723">Serine/threonine-protein kinase</keyword>
<evidence type="ECO:0000313" key="17">
    <source>
        <dbReference type="EMBL" id="KAK7379700.1"/>
    </source>
</evidence>
<dbReference type="SUPFAM" id="SSF56112">
    <property type="entry name" value="Protein kinase-like (PK-like)"/>
    <property type="match status" value="1"/>
</dbReference>
<organism evidence="17 18">
    <name type="scientific">Psophocarpus tetragonolobus</name>
    <name type="common">Winged bean</name>
    <name type="synonym">Dolichos tetragonolobus</name>
    <dbReference type="NCBI Taxonomy" id="3891"/>
    <lineage>
        <taxon>Eukaryota</taxon>
        <taxon>Viridiplantae</taxon>
        <taxon>Streptophyta</taxon>
        <taxon>Embryophyta</taxon>
        <taxon>Tracheophyta</taxon>
        <taxon>Spermatophyta</taxon>
        <taxon>Magnoliopsida</taxon>
        <taxon>eudicotyledons</taxon>
        <taxon>Gunneridae</taxon>
        <taxon>Pentapetalae</taxon>
        <taxon>rosids</taxon>
        <taxon>fabids</taxon>
        <taxon>Fabales</taxon>
        <taxon>Fabaceae</taxon>
        <taxon>Papilionoideae</taxon>
        <taxon>50 kb inversion clade</taxon>
        <taxon>NPAAA clade</taxon>
        <taxon>indigoferoid/millettioid clade</taxon>
        <taxon>Phaseoleae</taxon>
        <taxon>Psophocarpus</taxon>
    </lineage>
</organism>
<keyword evidence="6" id="KW-0597">Phosphoprotein</keyword>
<dbReference type="InterPro" id="IPR017441">
    <property type="entry name" value="Protein_kinase_ATP_BS"/>
</dbReference>
<evidence type="ECO:0000256" key="12">
    <source>
        <dbReference type="ARBA" id="ARBA00022989"/>
    </source>
</evidence>
<evidence type="ECO:0000256" key="8">
    <source>
        <dbReference type="ARBA" id="ARBA00022692"/>
    </source>
</evidence>
<sequence length="355" mass="39321">MGVPLSTASPSRSSSFNRYQFSDYASSDSRTVTTSSAGESSFLEIHTRRELNIFTLGELKSATQNFKPNNLLGEGGFGRVYKGWLDEMTLSPAKPGSGMVVAVKKLDPEGLQGHAEWQSEVNFLGRLSHPNLIKLLGYCIEDTELLIVYEFMPKGSLHNHLFRRIPNFEPLSWNTRLQIAIGAARGLTFLHASEPPVIHRGLKTSNILLDGNYNAKISDFGLAKLGPSDVESHVTTRVMGTLGYAAPEYVATGHLYVKSDVYVFGVVLLEILTGMKALDRNRPAMQQNLVEWTKPYLSSKKMLKTIMDAKIKSQYSLKAAWQTAQLVLKCLESVPGRRPSMQEVLEGLEAIETIP</sequence>
<protein>
    <recommendedName>
        <fullName evidence="3">non-specific serine/threonine protein kinase</fullName>
        <ecNumber evidence="3">2.7.11.1</ecNumber>
    </recommendedName>
</protein>
<keyword evidence="8" id="KW-0812">Transmembrane</keyword>
<dbReference type="GO" id="GO:0005886">
    <property type="term" value="C:plasma membrane"/>
    <property type="evidence" value="ECO:0007669"/>
    <property type="project" value="UniProtKB-SubCell"/>
</dbReference>
<dbReference type="PANTHER" id="PTHR45621">
    <property type="entry name" value="OS01G0588500 PROTEIN-RELATED"/>
    <property type="match status" value="1"/>
</dbReference>
<dbReference type="InterPro" id="IPR050823">
    <property type="entry name" value="Plant_Ser_Thr_Prot_Kinase"/>
</dbReference>
<dbReference type="Proteomes" id="UP001386955">
    <property type="component" value="Unassembled WGS sequence"/>
</dbReference>
<evidence type="ECO:0000256" key="11">
    <source>
        <dbReference type="ARBA" id="ARBA00022840"/>
    </source>
</evidence>
<keyword evidence="4" id="KW-1003">Cell membrane</keyword>
<evidence type="ECO:0000256" key="5">
    <source>
        <dbReference type="ARBA" id="ARBA00022527"/>
    </source>
</evidence>
<dbReference type="PROSITE" id="PS00107">
    <property type="entry name" value="PROTEIN_KINASE_ATP"/>
    <property type="match status" value="1"/>
</dbReference>
<proteinExistence type="predicted"/>
<evidence type="ECO:0000256" key="10">
    <source>
        <dbReference type="ARBA" id="ARBA00022777"/>
    </source>
</evidence>
<dbReference type="InterPro" id="IPR001245">
    <property type="entry name" value="Ser-Thr/Tyr_kinase_cat_dom"/>
</dbReference>
<dbReference type="Gene3D" id="1.10.510.10">
    <property type="entry name" value="Transferase(Phosphotransferase) domain 1"/>
    <property type="match status" value="1"/>
</dbReference>
<dbReference type="AlphaFoldDB" id="A0AAN9RKA4"/>
<feature type="binding site" evidence="15">
    <location>
        <position position="105"/>
    </location>
    <ligand>
        <name>ATP</name>
        <dbReference type="ChEBI" id="CHEBI:30616"/>
    </ligand>
</feature>
<keyword evidence="7" id="KW-0808">Transferase</keyword>
<evidence type="ECO:0000259" key="16">
    <source>
        <dbReference type="PROSITE" id="PS50011"/>
    </source>
</evidence>
<keyword evidence="10" id="KW-0418">Kinase</keyword>
<keyword evidence="12" id="KW-1133">Transmembrane helix</keyword>
<evidence type="ECO:0000256" key="4">
    <source>
        <dbReference type="ARBA" id="ARBA00022475"/>
    </source>
</evidence>
<dbReference type="InterPro" id="IPR000719">
    <property type="entry name" value="Prot_kinase_dom"/>
</dbReference>
<evidence type="ECO:0000256" key="9">
    <source>
        <dbReference type="ARBA" id="ARBA00022741"/>
    </source>
</evidence>
<keyword evidence="11 15" id="KW-0067">ATP-binding</keyword>